<keyword evidence="4" id="KW-1185">Reference proteome</keyword>
<dbReference type="GeneID" id="88810408"/>
<feature type="region of interest" description="Disordered" evidence="1">
    <location>
        <begin position="1"/>
        <end position="20"/>
    </location>
</feature>
<reference evidence="3 4" key="1">
    <citation type="submission" date="2021-05" db="EMBL/GenBank/DDBJ databases">
        <title>Biocontrol using Exiguobacterium acetylicum SI17 against litchi downy blight caused by Peronophythora litchii.</title>
        <authorList>
            <person name="Zheng L."/>
        </authorList>
    </citation>
    <scope>NUCLEOTIDE SEQUENCE [LARGE SCALE GENOMIC DNA]</scope>
    <source>
        <strain evidence="3 4">SI17</strain>
    </source>
</reference>
<feature type="compositionally biased region" description="Basic and acidic residues" evidence="1">
    <location>
        <begin position="1"/>
        <end position="13"/>
    </location>
</feature>
<proteinExistence type="predicted"/>
<sequence length="53" mass="6074">MLSPVNEREERTGKRERRKQRKVDVGCVTIIGIPLLFIVPFLLVILILMKSAP</sequence>
<organism evidence="3 4">
    <name type="scientific">Exiguobacterium acetylicum</name>
    <name type="common">Brevibacterium acetylicum</name>
    <dbReference type="NCBI Taxonomy" id="41170"/>
    <lineage>
        <taxon>Bacteria</taxon>
        <taxon>Bacillati</taxon>
        <taxon>Bacillota</taxon>
        <taxon>Bacilli</taxon>
        <taxon>Bacillales</taxon>
        <taxon>Bacillales Family XII. Incertae Sedis</taxon>
        <taxon>Exiguobacterium</taxon>
    </lineage>
</organism>
<gene>
    <name evidence="3" type="ORF">KKI46_01945</name>
</gene>
<evidence type="ECO:0000313" key="3">
    <source>
        <dbReference type="EMBL" id="QWB30460.1"/>
    </source>
</evidence>
<keyword evidence="2" id="KW-1133">Transmembrane helix</keyword>
<name>A0ABX8GA20_EXIAC</name>
<protein>
    <submittedName>
        <fullName evidence="3">Uncharacterized protein</fullName>
    </submittedName>
</protein>
<evidence type="ECO:0000256" key="1">
    <source>
        <dbReference type="SAM" id="MobiDB-lite"/>
    </source>
</evidence>
<dbReference type="EMBL" id="CP075897">
    <property type="protein sequence ID" value="QWB30460.1"/>
    <property type="molecule type" value="Genomic_DNA"/>
</dbReference>
<keyword evidence="2" id="KW-0472">Membrane</keyword>
<feature type="transmembrane region" description="Helical" evidence="2">
    <location>
        <begin position="25"/>
        <end position="49"/>
    </location>
</feature>
<dbReference type="Proteomes" id="UP000679498">
    <property type="component" value="Chromosome"/>
</dbReference>
<evidence type="ECO:0000256" key="2">
    <source>
        <dbReference type="SAM" id="Phobius"/>
    </source>
</evidence>
<evidence type="ECO:0000313" key="4">
    <source>
        <dbReference type="Proteomes" id="UP000679498"/>
    </source>
</evidence>
<keyword evidence="2" id="KW-0812">Transmembrane</keyword>
<accession>A0ABX8GA20</accession>
<dbReference type="RefSeq" id="WP_214813525.1">
    <property type="nucleotide sequence ID" value="NZ_CP075897.1"/>
</dbReference>